<evidence type="ECO:0000313" key="2">
    <source>
        <dbReference type="EMBL" id="PKQ65987.1"/>
    </source>
</evidence>
<evidence type="ECO:0008006" key="4">
    <source>
        <dbReference type="Google" id="ProtNLM"/>
    </source>
</evidence>
<accession>A0A2N3I6R5</accession>
<keyword evidence="3" id="KW-1185">Reference proteome</keyword>
<feature type="chain" id="PRO_5014969224" description="Secretion system C-terminal sorting domain-containing protein" evidence="1">
    <location>
        <begin position="23"/>
        <end position="2738"/>
    </location>
</feature>
<dbReference type="EMBL" id="MVDE01000018">
    <property type="protein sequence ID" value="PKQ65987.1"/>
    <property type="molecule type" value="Genomic_DNA"/>
</dbReference>
<reference evidence="2 3" key="1">
    <citation type="journal article" date="2017" name="Front. Microbiol.">
        <title>Labilibaculum manganireducens gen. nov., sp. nov. and Labilibaculum filiforme sp. nov., Novel Bacteroidetes Isolated from Subsurface Sediments of the Baltic Sea.</title>
        <authorList>
            <person name="Vandieken V."/>
            <person name="Marshall I.P."/>
            <person name="Niemann H."/>
            <person name="Engelen B."/>
            <person name="Cypionka H."/>
        </authorList>
    </citation>
    <scope>NUCLEOTIDE SEQUENCE [LARGE SCALE GENOMIC DNA]</scope>
    <source>
        <strain evidence="2 3">59.10-2M</strain>
    </source>
</reference>
<dbReference type="Proteomes" id="UP000233618">
    <property type="component" value="Unassembled WGS sequence"/>
</dbReference>
<dbReference type="RefSeq" id="WP_101310193.1">
    <property type="nucleotide sequence ID" value="NZ_MVDE01000018.1"/>
</dbReference>
<protein>
    <recommendedName>
        <fullName evidence="4">Secretion system C-terminal sorting domain-containing protein</fullName>
    </recommendedName>
</protein>
<dbReference type="Pfam" id="PF13573">
    <property type="entry name" value="SprB"/>
    <property type="match status" value="3"/>
</dbReference>
<gene>
    <name evidence="2" type="ORF">BZG01_12545</name>
</gene>
<keyword evidence="1" id="KW-0732">Signal</keyword>
<evidence type="ECO:0000256" key="1">
    <source>
        <dbReference type="SAM" id="SignalP"/>
    </source>
</evidence>
<proteinExistence type="predicted"/>
<comment type="caution">
    <text evidence="2">The sequence shown here is derived from an EMBL/GenBank/DDBJ whole genome shotgun (WGS) entry which is preliminary data.</text>
</comment>
<sequence length="2738" mass="304670">MKLRFLLFFILVFLLGSFSVKAQQDLVYNGEVEIEIRLNKISGRYIHDNDSWAECRLRFWKNDVEQNYVFGSGIKIDKSYWQDFDHDYLPGYWLYKKKVKLSGKTLVDYYSDSDYTFSFKGWEHDGGNSSDKHVQYGDFSVKSLLEYNNSPGWHTKTIESAKGSDAHSCWRIELEYYITPPSVEITSPSKDDTSFQEGSIVPLKVVKPEGANFEYEWMVQIDGATTTEKTERKVLAPFFFYEYGESFPWISAIGREPEDGYNLQFYSNMSREEIWNVTQYVMFYLKDDPSDNELEDMIERYLIDETIDIPYFVPAIDSKTKSNITNDGTCDYLLPESNKFYRNFKFRVQTIVRTDDKADLRCIEEDKIVIIDVFPHYPIIKDLVASNISCHSDDEHYQDLEPNQKDGSVSFSITGDVGVGVDFYQINVTKLDPSGNYTINRYSEPETANSVIVSGLDEGEYKIVVSNYFNKVDPRDVNQGVPFMVGDGSATFSIGNPKALEIMSRDVVNKKICDQYEITNIVGEGGIKGDGYKYSFVSDEDFSAGPLLLDVSSVENNSDFNYSLWIKDDNGCLAKKEYVKKRNIQLDLELKIIDNVECFGEKGSVNIRAVGGVEPYTLINETNGKSLTQGTIAGFNAGTNDISITDDEGCSFEKPIVLNEPQKIEVYDFVNVKQYDNFDIKCHGASDGKVKFKVKGGLANGPDGKPNKYSYTISGQMNKSGDNLPPATDITLEGLEAGNYTLEISDANGCSLGTLFPFELKQPDVITIKNPEPKYINSIKDKFHFSCSDASEDISIEIHGGLPPYSATHSSSLIPIEKVGAVYKAKLVKTKEVKPILYVSDKGCINKKRSVDLIKPLPLTVNFECSTYKAGPEDGTGEIYHIKKNGDTDKLNVIIEGGITPYTINFQKYDDKSGVWKLVENRPSNLSVNTFNVTAGTYKAIVNGKYPTCIQENAITIKEPAKLELPITYYKTNGYDIACKDSIGAITVKPTGGIPPYALTVNGGVSLSFSNLVSVDKYISKLPAGTYDLLLTDFHKTEFRDSIVLIEPKELTLDLTTTTYEGGYQIKCSDLLGYVDAKAGGGIGTTYNLLQTCKDKSDVFKEDINTETVKFIGLDKGYYTYKLTDKYGCVLEKSIDISKPEELKINFGAIKIPSCNEFDMGDQSKKEDGQIELTISGGAMLGYKTNIYQSDGVLPDVSKVEVNGNSPVFNSLVEGEYKFITIDGNGCKVEETKKKLEQPDLLTLDVSKMMVTEPTCFDYSDGHWESKILGGTTATGQYTYEINGVGGSTGSTFNRNNLASGKYVMEISDDNGCYYKLEKELKEPDFIINQLEVLGIDILKDGGVANFDCFGSEDGSTITVNGGTANYTVQINKEGTLYQELLEVAEGVGVSAKDLGAGSYSILTTDKRGCQSDKIDFELKQPEEIEFNRDEAKYIDEETKEVFDYTCLGASETIGVSVKGGFAPYQITYNGETKEISESEGYVDFNVFGTKPVFYIVDAKNCPKEYKPTLKEPLELQLELFSNHYGEDYQIKCFAGTDSIWAKATGGITPYKFELLDESNTLIATKLSNDETFFEDLPAGFYHVKVTGAYNNDCFTANIITLNQPEALNADIELSNYNGFEIKCNGLTDTIKVEALGGISPYTIHLKGMVPEEELTEIGDEQIEEEFTEVKNGQVIFSDLPAGEYQVSITDKFKACEYLKDTVLTEPTALKFDIETSHYEGGFEIRCSYLKDSVRITPYEGIPITNSSKYKIVQSDEDENHQLGNIVAGEDLVFKNLEAGMYTYIVSDDNGCSVSNVVTLVKPDSLQITGIDFTMPTCHEKDMGDISKRTDGEIKVQATGGVSYSGGYYDFLLNKMSLSDAKDRLDSIRAISNTTFIQRETGEYIVEVTDANACRIVRSKLQLNQADWLHIENFNSVIPECYEAKDGFWTSEVLGGTSTSGNYSFIISKDEQDFRNGTTGKEWNQDGLGKGKYLLEITDDLGCYYKQEEELLQPAEMAIDFDVMGVTNFGSNDGAVQARVSGGNGDYRYQWYHKGEKYSNGTLKKIEELYAGEYTVEIWDKNNCPYGNNEFGVANGLKKTAGVMEPGGKLSIVANPVKTSYFGAADGVLEVSAVGGWPYAVWPGYEFSLNQGTWVVTSKFENLKAGLYQLRVKDSKGVKDSIEVVIEEPDEILMELEKSNCLCFNDESGSVRVSATGGTAPYTYAINYAVDFSKSNEFADLKAGNYRVFVKDKLGNIQNQYIDVDEPENLKVELSDLTHSTCNSSNGSVKIEITGGTPEYYINWGDFYPANQLQPNTLAAGNYQIEVTDANSCAASQSFSIGEESGPEISLIDLKEVSCHESTDGEISIEITNGTEPYDAIWKGLESLNPREIKQLGKGKYSLVVNDANNCFAEAEYEITGPEELELYVSSLQSPNCVGIDDGSILLTAVGGSPDYNYNLNGKSNSNGWFPNLGAGDLQIEVTDANACKKALEAELSAPVPVSIQLPNKYVLCKNQTEIVSSGVNGVLSEWFFGENQFSTNNEVELSEEGDYRLVVTTEKGCEAEHEFAITFLDYEVVADFIIPVEAIVGDTIVAVDISWEQPDSVKWHFPDGLEVVKKEEASIWLRVLKAGNHTIGMSIFKNECSDYMEKQVRVESSSTKRKAGFIQPDQVYITEAKLYPNPNRGDLHLKLLLSKTADVSLEIYDVERALKIDTDEGHNNAVYQFDFNNRSIFRPNNVYAVVIIVGKERRVLRFLVY</sequence>
<evidence type="ECO:0000313" key="3">
    <source>
        <dbReference type="Proteomes" id="UP000233618"/>
    </source>
</evidence>
<name>A0A2N3I6R5_9BACT</name>
<organism evidence="2 3">
    <name type="scientific">Labilibaculum manganireducens</name>
    <dbReference type="NCBI Taxonomy" id="1940525"/>
    <lineage>
        <taxon>Bacteria</taxon>
        <taxon>Pseudomonadati</taxon>
        <taxon>Bacteroidota</taxon>
        <taxon>Bacteroidia</taxon>
        <taxon>Marinilabiliales</taxon>
        <taxon>Marinifilaceae</taxon>
        <taxon>Labilibaculum</taxon>
    </lineage>
</organism>
<feature type="signal peptide" evidence="1">
    <location>
        <begin position="1"/>
        <end position="22"/>
    </location>
</feature>
<dbReference type="InterPro" id="IPR025667">
    <property type="entry name" value="SprB_repeat"/>
</dbReference>